<dbReference type="Proteomes" id="UP001225356">
    <property type="component" value="Unassembled WGS sequence"/>
</dbReference>
<sequence>MTSEAVVRTALRALDRDRGYVVPGLGNSVQAHLMSKLPRRLVALLGRRVTRGVPADPVAAR</sequence>
<comment type="caution">
    <text evidence="1">The sequence shown here is derived from an EMBL/GenBank/DDBJ whole genome shotgun (WGS) entry which is preliminary data.</text>
</comment>
<accession>A0ABT9QSW6</accession>
<dbReference type="EMBL" id="JAUSQU010000001">
    <property type="protein sequence ID" value="MDP9849850.1"/>
    <property type="molecule type" value="Genomic_DNA"/>
</dbReference>
<organism evidence="1 2">
    <name type="scientific">Streptosporangium lutulentum</name>
    <dbReference type="NCBI Taxonomy" id="1461250"/>
    <lineage>
        <taxon>Bacteria</taxon>
        <taxon>Bacillati</taxon>
        <taxon>Actinomycetota</taxon>
        <taxon>Actinomycetes</taxon>
        <taxon>Streptosporangiales</taxon>
        <taxon>Streptosporangiaceae</taxon>
        <taxon>Streptosporangium</taxon>
    </lineage>
</organism>
<gene>
    <name evidence="1" type="ORF">J2853_009061</name>
</gene>
<name>A0ABT9QSW6_9ACTN</name>
<evidence type="ECO:0000313" key="1">
    <source>
        <dbReference type="EMBL" id="MDP9849850.1"/>
    </source>
</evidence>
<keyword evidence="2" id="KW-1185">Reference proteome</keyword>
<protein>
    <submittedName>
        <fullName evidence="1">Short-subunit dehydrogenase</fullName>
    </submittedName>
</protein>
<reference evidence="1 2" key="1">
    <citation type="submission" date="2023-07" db="EMBL/GenBank/DDBJ databases">
        <title>Sequencing the genomes of 1000 actinobacteria strains.</title>
        <authorList>
            <person name="Klenk H.-P."/>
        </authorList>
    </citation>
    <scope>NUCLEOTIDE SEQUENCE [LARGE SCALE GENOMIC DNA]</scope>
    <source>
        <strain evidence="1 2">DSM 46740</strain>
    </source>
</reference>
<evidence type="ECO:0000313" key="2">
    <source>
        <dbReference type="Proteomes" id="UP001225356"/>
    </source>
</evidence>
<proteinExistence type="predicted"/>